<reference evidence="4 5" key="1">
    <citation type="submission" date="2020-04" db="EMBL/GenBank/DDBJ databases">
        <title>MicrobeNet Type strains.</title>
        <authorList>
            <person name="Nicholson A.C."/>
        </authorList>
    </citation>
    <scope>NUCLEOTIDE SEQUENCE [LARGE SCALE GENOMIC DNA]</scope>
    <source>
        <strain evidence="4 5">CCUG 54536</strain>
    </source>
</reference>
<dbReference type="PANTHER" id="PTHR36435">
    <property type="entry name" value="SLR1288 PROTEIN"/>
    <property type="match status" value="1"/>
</dbReference>
<keyword evidence="4" id="KW-0378">Hydrolase</keyword>
<dbReference type="GO" id="GO:0004175">
    <property type="term" value="F:endopeptidase activity"/>
    <property type="evidence" value="ECO:0007669"/>
    <property type="project" value="UniProtKB-ARBA"/>
</dbReference>
<name>A0A846ZHK9_9LACO</name>
<evidence type="ECO:0000256" key="1">
    <source>
        <dbReference type="ARBA" id="ARBA00009067"/>
    </source>
</evidence>
<dbReference type="EMBL" id="JAAXPO010000006">
    <property type="protein sequence ID" value="NKZ18820.1"/>
    <property type="molecule type" value="Genomic_DNA"/>
</dbReference>
<feature type="transmembrane region" description="Helical" evidence="2">
    <location>
        <begin position="73"/>
        <end position="95"/>
    </location>
</feature>
<evidence type="ECO:0000313" key="5">
    <source>
        <dbReference type="Proteomes" id="UP000590460"/>
    </source>
</evidence>
<gene>
    <name evidence="4" type="ORF">HF966_06475</name>
</gene>
<keyword evidence="4" id="KW-0645">Protease</keyword>
<keyword evidence="4" id="KW-0482">Metalloprotease</keyword>
<dbReference type="Proteomes" id="UP000590460">
    <property type="component" value="Unassembled WGS sequence"/>
</dbReference>
<feature type="transmembrane region" description="Helical" evidence="2">
    <location>
        <begin position="34"/>
        <end position="52"/>
    </location>
</feature>
<dbReference type="GO" id="GO:0008237">
    <property type="term" value="F:metallopeptidase activity"/>
    <property type="evidence" value="ECO:0007669"/>
    <property type="project" value="UniProtKB-KW"/>
</dbReference>
<feature type="domain" description="CAAX prenyl protease 2/Lysostaphin resistance protein A-like" evidence="3">
    <location>
        <begin position="124"/>
        <end position="213"/>
    </location>
</feature>
<evidence type="ECO:0000256" key="2">
    <source>
        <dbReference type="SAM" id="Phobius"/>
    </source>
</evidence>
<feature type="transmembrane region" description="Helical" evidence="2">
    <location>
        <begin position="178"/>
        <end position="197"/>
    </location>
</feature>
<dbReference type="Pfam" id="PF02517">
    <property type="entry name" value="Rce1-like"/>
    <property type="match status" value="1"/>
</dbReference>
<dbReference type="GO" id="GO:0006508">
    <property type="term" value="P:proteolysis"/>
    <property type="evidence" value="ECO:0007669"/>
    <property type="project" value="UniProtKB-KW"/>
</dbReference>
<keyword evidence="2" id="KW-0472">Membrane</keyword>
<feature type="transmembrane region" description="Helical" evidence="2">
    <location>
        <begin position="154"/>
        <end position="172"/>
    </location>
</feature>
<proteinExistence type="inferred from homology"/>
<protein>
    <submittedName>
        <fullName evidence="4">CPBP family intramembrane metalloprotease</fullName>
    </submittedName>
</protein>
<evidence type="ECO:0000259" key="3">
    <source>
        <dbReference type="Pfam" id="PF02517"/>
    </source>
</evidence>
<dbReference type="GO" id="GO:0080120">
    <property type="term" value="P:CAAX-box protein maturation"/>
    <property type="evidence" value="ECO:0007669"/>
    <property type="project" value="UniProtKB-ARBA"/>
</dbReference>
<dbReference type="RefSeq" id="WP_168677247.1">
    <property type="nucleotide sequence ID" value="NZ_BPKV01000006.1"/>
</dbReference>
<dbReference type="AlphaFoldDB" id="A0A846ZHK9"/>
<organism evidence="4 5">
    <name type="scientific">Leuconostoc holzapfelii</name>
    <dbReference type="NCBI Taxonomy" id="434464"/>
    <lineage>
        <taxon>Bacteria</taxon>
        <taxon>Bacillati</taxon>
        <taxon>Bacillota</taxon>
        <taxon>Bacilli</taxon>
        <taxon>Lactobacillales</taxon>
        <taxon>Lactobacillaceae</taxon>
        <taxon>Leuconostoc</taxon>
    </lineage>
</organism>
<comment type="caution">
    <text evidence="4">The sequence shown here is derived from an EMBL/GenBank/DDBJ whole genome shotgun (WGS) entry which is preliminary data.</text>
</comment>
<accession>A0A846ZHK9</accession>
<keyword evidence="2" id="KW-1133">Transmembrane helix</keyword>
<feature type="transmembrane region" description="Helical" evidence="2">
    <location>
        <begin position="115"/>
        <end position="134"/>
    </location>
</feature>
<feature type="transmembrane region" description="Helical" evidence="2">
    <location>
        <begin position="209"/>
        <end position="230"/>
    </location>
</feature>
<dbReference type="PANTHER" id="PTHR36435:SF1">
    <property type="entry name" value="CAAX AMINO TERMINAL PROTEASE FAMILY PROTEIN"/>
    <property type="match status" value="1"/>
</dbReference>
<keyword evidence="2" id="KW-0812">Transmembrane</keyword>
<dbReference type="InterPro" id="IPR052710">
    <property type="entry name" value="CAAX_protease"/>
</dbReference>
<evidence type="ECO:0000313" key="4">
    <source>
        <dbReference type="EMBL" id="NKZ18820.1"/>
    </source>
</evidence>
<comment type="similarity">
    <text evidence="1">Belongs to the UPF0177 family.</text>
</comment>
<dbReference type="InterPro" id="IPR003675">
    <property type="entry name" value="Rce1/LyrA-like_dom"/>
</dbReference>
<feature type="transmembrane region" description="Helical" evidence="2">
    <location>
        <begin position="12"/>
        <end position="28"/>
    </location>
</feature>
<sequence length="232" mass="26778">MNKIFTYIKDVGIYFIGTLAVLTLAQAVAQQQAYIYFAIMALWFFVLLYLGLRQNRLLLRHDWQVLKRKKLKNSLLIIGFFILLEVLINLLNPFFNQFVSAKPKYPTYDFPINTWLGIIMSLVTGLMNIGIAVFEELSYRHDLFYRYKSEPRMIVLSLLVLSSLLFGFSHFYNFNGSLLGTLLYAVAGLFFGCIYLVTENIWIPILVHVLFNSVSLISAIFLLLFKIIGIDS</sequence>